<name>A0A0Q3KKS4_9HYPH</name>
<dbReference type="PROSITE" id="PS50931">
    <property type="entry name" value="HTH_LYSR"/>
    <property type="match status" value="1"/>
</dbReference>
<dbReference type="InterPro" id="IPR036388">
    <property type="entry name" value="WH-like_DNA-bd_sf"/>
</dbReference>
<keyword evidence="3 7" id="KW-0238">DNA-binding</keyword>
<dbReference type="EMBL" id="FUYX01000015">
    <property type="protein sequence ID" value="SKC11342.1"/>
    <property type="molecule type" value="Genomic_DNA"/>
</dbReference>
<dbReference type="RefSeq" id="WP_055728574.1">
    <property type="nucleotide sequence ID" value="NZ_FUYX01000015.1"/>
</dbReference>
<evidence type="ECO:0000313" key="9">
    <source>
        <dbReference type="Proteomes" id="UP000190130"/>
    </source>
</evidence>
<dbReference type="Proteomes" id="UP000190130">
    <property type="component" value="Unassembled WGS sequence"/>
</dbReference>
<dbReference type="InterPro" id="IPR036390">
    <property type="entry name" value="WH_DNA-bd_sf"/>
</dbReference>
<accession>A0A0Q3KKS4</accession>
<evidence type="ECO:0000313" key="8">
    <source>
        <dbReference type="Proteomes" id="UP000051562"/>
    </source>
</evidence>
<dbReference type="OrthoDB" id="7840053at2"/>
<dbReference type="Proteomes" id="UP000051562">
    <property type="component" value="Unassembled WGS sequence"/>
</dbReference>
<gene>
    <name evidence="6" type="ORF">ARD30_15070</name>
    <name evidence="7" type="ORF">SAMN05660750_04341</name>
</gene>
<dbReference type="Gene3D" id="1.10.10.10">
    <property type="entry name" value="Winged helix-like DNA-binding domain superfamily/Winged helix DNA-binding domain"/>
    <property type="match status" value="1"/>
</dbReference>
<dbReference type="GO" id="GO:0003700">
    <property type="term" value="F:DNA-binding transcription factor activity"/>
    <property type="evidence" value="ECO:0007669"/>
    <property type="project" value="InterPro"/>
</dbReference>
<reference evidence="7 9" key="2">
    <citation type="submission" date="2017-02" db="EMBL/GenBank/DDBJ databases">
        <authorList>
            <person name="Peterson S.W."/>
        </authorList>
    </citation>
    <scope>NUCLEOTIDE SEQUENCE [LARGE SCALE GENOMIC DNA]</scope>
    <source>
        <strain evidence="7 9">DSM 9653</strain>
    </source>
</reference>
<dbReference type="PANTHER" id="PTHR30427:SF1">
    <property type="entry name" value="TRANSCRIPTIONAL ACTIVATOR PROTEIN LYSR"/>
    <property type="match status" value="1"/>
</dbReference>
<evidence type="ECO:0000256" key="2">
    <source>
        <dbReference type="ARBA" id="ARBA00023015"/>
    </source>
</evidence>
<keyword evidence="8" id="KW-1185">Reference proteome</keyword>
<dbReference type="AlphaFoldDB" id="A0A0Q3KKS4"/>
<dbReference type="Pfam" id="PF03466">
    <property type="entry name" value="LysR_substrate"/>
    <property type="match status" value="1"/>
</dbReference>
<dbReference type="SUPFAM" id="SSF53850">
    <property type="entry name" value="Periplasmic binding protein-like II"/>
    <property type="match status" value="1"/>
</dbReference>
<dbReference type="InterPro" id="IPR005119">
    <property type="entry name" value="LysR_subst-bd"/>
</dbReference>
<dbReference type="InterPro" id="IPR000847">
    <property type="entry name" value="LysR_HTH_N"/>
</dbReference>
<dbReference type="EMBL" id="LMAR01000042">
    <property type="protein sequence ID" value="KQK30171.1"/>
    <property type="molecule type" value="Genomic_DNA"/>
</dbReference>
<evidence type="ECO:0000256" key="3">
    <source>
        <dbReference type="ARBA" id="ARBA00023125"/>
    </source>
</evidence>
<reference evidence="6 8" key="1">
    <citation type="submission" date="2015-10" db="EMBL/GenBank/DDBJ databases">
        <title>Draft genome of Bosea thiooxidans.</title>
        <authorList>
            <person name="Wang X."/>
        </authorList>
    </citation>
    <scope>NUCLEOTIDE SEQUENCE [LARGE SCALE GENOMIC DNA]</scope>
    <source>
        <strain evidence="6 8">CGMCC 9174</strain>
    </source>
</reference>
<evidence type="ECO:0000313" key="7">
    <source>
        <dbReference type="EMBL" id="SKC11342.1"/>
    </source>
</evidence>
<feature type="domain" description="HTH lysR-type" evidence="5">
    <location>
        <begin position="1"/>
        <end position="58"/>
    </location>
</feature>
<keyword evidence="4" id="KW-0804">Transcription</keyword>
<organism evidence="6 8">
    <name type="scientific">Bosea thiooxidans</name>
    <dbReference type="NCBI Taxonomy" id="53254"/>
    <lineage>
        <taxon>Bacteria</taxon>
        <taxon>Pseudomonadati</taxon>
        <taxon>Pseudomonadota</taxon>
        <taxon>Alphaproteobacteria</taxon>
        <taxon>Hyphomicrobiales</taxon>
        <taxon>Boseaceae</taxon>
        <taxon>Bosea</taxon>
    </lineage>
</organism>
<dbReference type="Gene3D" id="3.40.190.290">
    <property type="match status" value="1"/>
</dbReference>
<dbReference type="Pfam" id="PF00126">
    <property type="entry name" value="HTH_1"/>
    <property type="match status" value="1"/>
</dbReference>
<evidence type="ECO:0000256" key="4">
    <source>
        <dbReference type="ARBA" id="ARBA00023163"/>
    </source>
</evidence>
<dbReference type="SUPFAM" id="SSF46785">
    <property type="entry name" value="Winged helix' DNA-binding domain"/>
    <property type="match status" value="1"/>
</dbReference>
<evidence type="ECO:0000259" key="5">
    <source>
        <dbReference type="PROSITE" id="PS50931"/>
    </source>
</evidence>
<evidence type="ECO:0000256" key="1">
    <source>
        <dbReference type="ARBA" id="ARBA00009437"/>
    </source>
</evidence>
<dbReference type="STRING" id="53254.SAMN05660750_04341"/>
<evidence type="ECO:0000313" key="6">
    <source>
        <dbReference type="EMBL" id="KQK30171.1"/>
    </source>
</evidence>
<protein>
    <submittedName>
        <fullName evidence="7">DNA-binding transcriptional regulator, LysR family</fullName>
    </submittedName>
</protein>
<dbReference type="PANTHER" id="PTHR30427">
    <property type="entry name" value="TRANSCRIPTIONAL ACTIVATOR PROTEIN LYSR"/>
    <property type="match status" value="1"/>
</dbReference>
<sequence>MKIRQIEIFRSVMAGGSTIAAANALGLSQSAVSRQLTQLEEELGFELFERSKGRLLPRPEAFALMDEVGELTSLVARLKRYTEDLRAGTIGQRFLKVAVPHSFIATLMPEVIETYLAQRHDASVELIGGHYDAIEQMVLARVADIGFVSLPPRNKGFDAREIVHSESVCIMPAGHPLAERPNLTPRDLSGHHLIMLGRQRPARLAFERQLRRAGVFPIVRIEVHSVEATCGLVARGLGVAVVPELIAGLYRHLPIAQRPFSPCIHGAYGIVTLKGAPMSRSAEAFIDILKARLEAQAST</sequence>
<dbReference type="GO" id="GO:0010628">
    <property type="term" value="P:positive regulation of gene expression"/>
    <property type="evidence" value="ECO:0007669"/>
    <property type="project" value="TreeGrafter"/>
</dbReference>
<comment type="similarity">
    <text evidence="1">Belongs to the LysR transcriptional regulatory family.</text>
</comment>
<dbReference type="GO" id="GO:0043565">
    <property type="term" value="F:sequence-specific DNA binding"/>
    <property type="evidence" value="ECO:0007669"/>
    <property type="project" value="TreeGrafter"/>
</dbReference>
<dbReference type="PRINTS" id="PR00039">
    <property type="entry name" value="HTHLYSR"/>
</dbReference>
<keyword evidence="2" id="KW-0805">Transcription regulation</keyword>
<proteinExistence type="inferred from homology"/>